<evidence type="ECO:0000256" key="4">
    <source>
        <dbReference type="ARBA" id="ARBA00029447"/>
    </source>
</evidence>
<protein>
    <submittedName>
        <fullName evidence="9">Methyl-accepting chemotaxis sensory transducer</fullName>
    </submittedName>
</protein>
<keyword evidence="2 6" id="KW-1133">Transmembrane helix</keyword>
<feature type="domain" description="Methyl-accepting transducer" evidence="7">
    <location>
        <begin position="281"/>
        <end position="510"/>
    </location>
</feature>
<dbReference type="Proteomes" id="UP000008460">
    <property type="component" value="Chromosome"/>
</dbReference>
<accession>F4H396</accession>
<keyword evidence="10" id="KW-1185">Reference proteome</keyword>
<keyword evidence="1 6" id="KW-0812">Transmembrane</keyword>
<evidence type="ECO:0000256" key="5">
    <source>
        <dbReference type="PROSITE-ProRule" id="PRU00284"/>
    </source>
</evidence>
<dbReference type="InterPro" id="IPR024478">
    <property type="entry name" value="HlyB_4HB_MCP"/>
</dbReference>
<dbReference type="CDD" id="cd06225">
    <property type="entry name" value="HAMP"/>
    <property type="match status" value="1"/>
</dbReference>
<dbReference type="AlphaFoldDB" id="F4H396"/>
<evidence type="ECO:0000256" key="3">
    <source>
        <dbReference type="ARBA" id="ARBA00023224"/>
    </source>
</evidence>
<dbReference type="Pfam" id="PF00672">
    <property type="entry name" value="HAMP"/>
    <property type="match status" value="1"/>
</dbReference>
<dbReference type="InterPro" id="IPR003660">
    <property type="entry name" value="HAMP_dom"/>
</dbReference>
<dbReference type="eggNOG" id="COG0840">
    <property type="taxonomic scope" value="Bacteria"/>
</dbReference>
<evidence type="ECO:0000313" key="10">
    <source>
        <dbReference type="Proteomes" id="UP000008460"/>
    </source>
</evidence>
<evidence type="ECO:0000256" key="2">
    <source>
        <dbReference type="ARBA" id="ARBA00022989"/>
    </source>
</evidence>
<dbReference type="Pfam" id="PF12729">
    <property type="entry name" value="4HB_MCP_1"/>
    <property type="match status" value="1"/>
</dbReference>
<keyword evidence="6" id="KW-0472">Membrane</keyword>
<gene>
    <name evidence="9" type="ordered locus">Celf_1182</name>
</gene>
<sequence>MEAAPRRVPIVSWFHDRGVNARVVTAVVVAVLVGVTVGALGVSALASTNAATTRMYEKNFAGLEHAAVMRRAMIQMRLSVANHAITADEAGKRAVEDTIAASEDEVRAAVEDYRQIPMTPEQEEMLAAFTAGLDEYVGIRDDELLPLSRRNAVAEFTAARDELAQPSIDAMTEAATGLVESEKEGARDAAATAARDYRASRLQVVALLVLGSLVALGLGLAVSRGIVRGLDHVRRVTDALEAGDLTVTAGLTSRDEVGRMGASLDAAVGVLRGMVGTIEESSTSLASAAEQMSATTSQIASTAQESSAQAGAVSAAAEQVSRNVQTVAAGSEQMGASIKEISLNATRAADVAQQAVASVATTGDAMGRLGESSKEIGNVVKLITSIAAQTNLLALNATIEAARAGEAGKGFAVVAGEVKELATETAKATEDIARRVEAIQEDADGAVAAIHEIDEVIRAISGYQLTIASAVEEQTSTTSEMSRNVVEAATGSGEIAATIAGVADAAELTTQGVTQSQDAVAQLARMSTSLQALVGRFTV</sequence>
<dbReference type="GO" id="GO:0004888">
    <property type="term" value="F:transmembrane signaling receptor activity"/>
    <property type="evidence" value="ECO:0007669"/>
    <property type="project" value="InterPro"/>
</dbReference>
<dbReference type="InterPro" id="IPR004089">
    <property type="entry name" value="MCPsignal_dom"/>
</dbReference>
<evidence type="ECO:0000256" key="6">
    <source>
        <dbReference type="SAM" id="Phobius"/>
    </source>
</evidence>
<dbReference type="GO" id="GO:0007165">
    <property type="term" value="P:signal transduction"/>
    <property type="evidence" value="ECO:0007669"/>
    <property type="project" value="UniProtKB-KW"/>
</dbReference>
<dbReference type="PANTHER" id="PTHR32089">
    <property type="entry name" value="METHYL-ACCEPTING CHEMOTAXIS PROTEIN MCPB"/>
    <property type="match status" value="1"/>
</dbReference>
<organism evidence="9 10">
    <name type="scientific">Cellulomonas fimi (strain ATCC 484 / DSM 20113 / JCM 1341 / CCUG 24087 / LMG 16345 / NBRC 15513 / NCIMB 8980 / NCTC 7547 / NRS-133)</name>
    <dbReference type="NCBI Taxonomy" id="590998"/>
    <lineage>
        <taxon>Bacteria</taxon>
        <taxon>Bacillati</taxon>
        <taxon>Actinomycetota</taxon>
        <taxon>Actinomycetes</taxon>
        <taxon>Micrococcales</taxon>
        <taxon>Cellulomonadaceae</taxon>
        <taxon>Cellulomonas</taxon>
    </lineage>
</organism>
<dbReference type="InterPro" id="IPR004090">
    <property type="entry name" value="Chemotax_Me-accpt_rcpt"/>
</dbReference>
<dbReference type="PANTHER" id="PTHR32089:SF112">
    <property type="entry name" value="LYSOZYME-LIKE PROTEIN-RELATED"/>
    <property type="match status" value="1"/>
</dbReference>
<dbReference type="PROSITE" id="PS50885">
    <property type="entry name" value="HAMP"/>
    <property type="match status" value="1"/>
</dbReference>
<dbReference type="KEGG" id="cfi:Celf_1182"/>
<name>F4H396_CELFA</name>
<feature type="transmembrane region" description="Helical" evidence="6">
    <location>
        <begin position="23"/>
        <end position="46"/>
    </location>
</feature>
<dbReference type="SUPFAM" id="SSF58104">
    <property type="entry name" value="Methyl-accepting chemotaxis protein (MCP) signaling domain"/>
    <property type="match status" value="1"/>
</dbReference>
<evidence type="ECO:0000313" key="9">
    <source>
        <dbReference type="EMBL" id="AEE45317.1"/>
    </source>
</evidence>
<evidence type="ECO:0000259" key="7">
    <source>
        <dbReference type="PROSITE" id="PS50111"/>
    </source>
</evidence>
<dbReference type="EMBL" id="CP002666">
    <property type="protein sequence ID" value="AEE45317.1"/>
    <property type="molecule type" value="Genomic_DNA"/>
</dbReference>
<feature type="transmembrane region" description="Helical" evidence="6">
    <location>
        <begin position="204"/>
        <end position="227"/>
    </location>
</feature>
<dbReference type="HOGENOM" id="CLU_000445_107_27_11"/>
<evidence type="ECO:0000256" key="1">
    <source>
        <dbReference type="ARBA" id="ARBA00022692"/>
    </source>
</evidence>
<dbReference type="GO" id="GO:0016020">
    <property type="term" value="C:membrane"/>
    <property type="evidence" value="ECO:0007669"/>
    <property type="project" value="InterPro"/>
</dbReference>
<feature type="domain" description="HAMP" evidence="8">
    <location>
        <begin position="224"/>
        <end position="276"/>
    </location>
</feature>
<keyword evidence="3 5" id="KW-0807">Transducer</keyword>
<dbReference type="SMART" id="SM00304">
    <property type="entry name" value="HAMP"/>
    <property type="match status" value="1"/>
</dbReference>
<dbReference type="SMART" id="SM00283">
    <property type="entry name" value="MA"/>
    <property type="match status" value="1"/>
</dbReference>
<dbReference type="Gene3D" id="1.10.287.950">
    <property type="entry name" value="Methyl-accepting chemotaxis protein"/>
    <property type="match status" value="1"/>
</dbReference>
<dbReference type="Pfam" id="PF00015">
    <property type="entry name" value="MCPsignal"/>
    <property type="match status" value="1"/>
</dbReference>
<dbReference type="STRING" id="590998.Celf_1182"/>
<dbReference type="GO" id="GO:0006935">
    <property type="term" value="P:chemotaxis"/>
    <property type="evidence" value="ECO:0007669"/>
    <property type="project" value="InterPro"/>
</dbReference>
<evidence type="ECO:0000259" key="8">
    <source>
        <dbReference type="PROSITE" id="PS50885"/>
    </source>
</evidence>
<comment type="similarity">
    <text evidence="4">Belongs to the methyl-accepting chemotaxis (MCP) protein family.</text>
</comment>
<reference evidence="9 10" key="1">
    <citation type="submission" date="2011-04" db="EMBL/GenBank/DDBJ databases">
        <title>Complete sequence of Cellulomonas fimi ATCC 484.</title>
        <authorList>
            <consortium name="US DOE Joint Genome Institute"/>
            <person name="Lucas S."/>
            <person name="Han J."/>
            <person name="Lapidus A."/>
            <person name="Cheng J.-F."/>
            <person name="Goodwin L."/>
            <person name="Pitluck S."/>
            <person name="Peters L."/>
            <person name="Chertkov O."/>
            <person name="Detter J.C."/>
            <person name="Han C."/>
            <person name="Tapia R."/>
            <person name="Land M."/>
            <person name="Hauser L."/>
            <person name="Kyrpides N."/>
            <person name="Ivanova N."/>
            <person name="Ovchinnikova G."/>
            <person name="Pagani I."/>
            <person name="Mead D."/>
            <person name="Brumm P."/>
            <person name="Woyke T."/>
        </authorList>
    </citation>
    <scope>NUCLEOTIDE SEQUENCE [LARGE SCALE GENOMIC DNA]</scope>
    <source>
        <strain evidence="10">ATCC 484 / DSM 20113 / JCM 1341 / NBRC 15513 / NCIMB 8980 / NCTC 7547</strain>
    </source>
</reference>
<dbReference type="PROSITE" id="PS50111">
    <property type="entry name" value="CHEMOTAXIS_TRANSDUC_2"/>
    <property type="match status" value="1"/>
</dbReference>
<dbReference type="PRINTS" id="PR00260">
    <property type="entry name" value="CHEMTRNSDUCR"/>
</dbReference>
<proteinExistence type="inferred from homology"/>